<evidence type="ECO:0000313" key="3">
    <source>
        <dbReference type="Proteomes" id="UP000297245"/>
    </source>
</evidence>
<dbReference type="EMBL" id="ML179443">
    <property type="protein sequence ID" value="THU87607.1"/>
    <property type="molecule type" value="Genomic_DNA"/>
</dbReference>
<gene>
    <name evidence="2" type="ORF">K435DRAFT_804179</name>
</gene>
<accession>A0A4S8LF44</accession>
<dbReference type="AlphaFoldDB" id="A0A4S8LF44"/>
<reference evidence="2 3" key="1">
    <citation type="journal article" date="2019" name="Nat. Ecol. Evol.">
        <title>Megaphylogeny resolves global patterns of mushroom evolution.</title>
        <authorList>
            <person name="Varga T."/>
            <person name="Krizsan K."/>
            <person name="Foldi C."/>
            <person name="Dima B."/>
            <person name="Sanchez-Garcia M."/>
            <person name="Sanchez-Ramirez S."/>
            <person name="Szollosi G.J."/>
            <person name="Szarkandi J.G."/>
            <person name="Papp V."/>
            <person name="Albert L."/>
            <person name="Andreopoulos W."/>
            <person name="Angelini C."/>
            <person name="Antonin V."/>
            <person name="Barry K.W."/>
            <person name="Bougher N.L."/>
            <person name="Buchanan P."/>
            <person name="Buyck B."/>
            <person name="Bense V."/>
            <person name="Catcheside P."/>
            <person name="Chovatia M."/>
            <person name="Cooper J."/>
            <person name="Damon W."/>
            <person name="Desjardin D."/>
            <person name="Finy P."/>
            <person name="Geml J."/>
            <person name="Haridas S."/>
            <person name="Hughes K."/>
            <person name="Justo A."/>
            <person name="Karasinski D."/>
            <person name="Kautmanova I."/>
            <person name="Kiss B."/>
            <person name="Kocsube S."/>
            <person name="Kotiranta H."/>
            <person name="LaButti K.M."/>
            <person name="Lechner B.E."/>
            <person name="Liimatainen K."/>
            <person name="Lipzen A."/>
            <person name="Lukacs Z."/>
            <person name="Mihaltcheva S."/>
            <person name="Morgado L.N."/>
            <person name="Niskanen T."/>
            <person name="Noordeloos M.E."/>
            <person name="Ohm R.A."/>
            <person name="Ortiz-Santana B."/>
            <person name="Ovrebo C."/>
            <person name="Racz N."/>
            <person name="Riley R."/>
            <person name="Savchenko A."/>
            <person name="Shiryaev A."/>
            <person name="Soop K."/>
            <person name="Spirin V."/>
            <person name="Szebenyi C."/>
            <person name="Tomsovsky M."/>
            <person name="Tulloss R.E."/>
            <person name="Uehling J."/>
            <person name="Grigoriev I.V."/>
            <person name="Vagvolgyi C."/>
            <person name="Papp T."/>
            <person name="Martin F.M."/>
            <person name="Miettinen O."/>
            <person name="Hibbett D.S."/>
            <person name="Nagy L.G."/>
        </authorList>
    </citation>
    <scope>NUCLEOTIDE SEQUENCE [LARGE SCALE GENOMIC DNA]</scope>
    <source>
        <strain evidence="2 3">CBS 962.96</strain>
    </source>
</reference>
<dbReference type="Proteomes" id="UP000297245">
    <property type="component" value="Unassembled WGS sequence"/>
</dbReference>
<sequence>MYRDNPKYPPQNLANSHLFGCHFLIYGIYLIVALLAVYILLSRGIRNSKPRLLLFVITVFELLLSTAYVVVILVVDALIFFGGLSPEWYQHRLRLSQQVDAGLGFVVRLNFLLSDKIVVWRTWVLFPFNTLVKSTLVFCMVVATDSGGAATQNLLMSLPLLITNALATALVGYKAWSHRKDIKQNLRSTATMSKALKTLWLLIESGLMAYIIMEADPNSGDAYGSSPALTFANITPVLAALSPFIVTLVAALEGTKEPGNNGDNGSLSQSIRSASENAAASATNVSMTRSGGVLEIDL</sequence>
<dbReference type="OrthoDB" id="2744793at2759"/>
<evidence type="ECO:0000256" key="1">
    <source>
        <dbReference type="SAM" id="Phobius"/>
    </source>
</evidence>
<feature type="transmembrane region" description="Helical" evidence="1">
    <location>
        <begin position="23"/>
        <end position="41"/>
    </location>
</feature>
<keyword evidence="1" id="KW-0812">Transmembrane</keyword>
<feature type="transmembrane region" description="Helical" evidence="1">
    <location>
        <begin position="155"/>
        <end position="176"/>
    </location>
</feature>
<organism evidence="2 3">
    <name type="scientific">Dendrothele bispora (strain CBS 962.96)</name>
    <dbReference type="NCBI Taxonomy" id="1314807"/>
    <lineage>
        <taxon>Eukaryota</taxon>
        <taxon>Fungi</taxon>
        <taxon>Dikarya</taxon>
        <taxon>Basidiomycota</taxon>
        <taxon>Agaricomycotina</taxon>
        <taxon>Agaricomycetes</taxon>
        <taxon>Agaricomycetidae</taxon>
        <taxon>Agaricales</taxon>
        <taxon>Agaricales incertae sedis</taxon>
        <taxon>Dendrothele</taxon>
    </lineage>
</organism>
<keyword evidence="1" id="KW-0472">Membrane</keyword>
<feature type="transmembrane region" description="Helical" evidence="1">
    <location>
        <begin position="196"/>
        <end position="213"/>
    </location>
</feature>
<keyword evidence="3" id="KW-1185">Reference proteome</keyword>
<proteinExistence type="predicted"/>
<name>A0A4S8LF44_DENBC</name>
<feature type="transmembrane region" description="Helical" evidence="1">
    <location>
        <begin position="123"/>
        <end position="143"/>
    </location>
</feature>
<keyword evidence="1" id="KW-1133">Transmembrane helix</keyword>
<feature type="transmembrane region" description="Helical" evidence="1">
    <location>
        <begin position="53"/>
        <end position="81"/>
    </location>
</feature>
<protein>
    <submittedName>
        <fullName evidence="2">Uncharacterized protein</fullName>
    </submittedName>
</protein>
<evidence type="ECO:0000313" key="2">
    <source>
        <dbReference type="EMBL" id="THU87607.1"/>
    </source>
</evidence>
<feature type="transmembrane region" description="Helical" evidence="1">
    <location>
        <begin position="233"/>
        <end position="252"/>
    </location>
</feature>